<dbReference type="Pfam" id="PF02606">
    <property type="entry name" value="LpxK"/>
    <property type="match status" value="1"/>
</dbReference>
<evidence type="ECO:0000256" key="1">
    <source>
        <dbReference type="ARBA" id="ARBA00002274"/>
    </source>
</evidence>
<dbReference type="PANTHER" id="PTHR42724">
    <property type="entry name" value="TETRAACYLDISACCHARIDE 4'-KINASE"/>
    <property type="match status" value="1"/>
</dbReference>
<dbReference type="GO" id="GO:0005886">
    <property type="term" value="C:plasma membrane"/>
    <property type="evidence" value="ECO:0007669"/>
    <property type="project" value="TreeGrafter"/>
</dbReference>
<name>A0A4R7Q7H4_9FLAO</name>
<evidence type="ECO:0000256" key="2">
    <source>
        <dbReference type="ARBA" id="ARBA00004870"/>
    </source>
</evidence>
<dbReference type="OrthoDB" id="9766423at2"/>
<evidence type="ECO:0000256" key="3">
    <source>
        <dbReference type="ARBA" id="ARBA00012071"/>
    </source>
</evidence>
<dbReference type="UniPathway" id="UPA00359">
    <property type="reaction ID" value="UER00482"/>
</dbReference>
<dbReference type="GO" id="GO:0005524">
    <property type="term" value="F:ATP binding"/>
    <property type="evidence" value="ECO:0007669"/>
    <property type="project" value="UniProtKB-UniRule"/>
</dbReference>
<dbReference type="EC" id="2.7.1.130" evidence="3 13"/>
<keyword evidence="10 13" id="KW-0067">ATP-binding</keyword>
<keyword evidence="11 13" id="KW-0443">Lipid metabolism</keyword>
<dbReference type="RefSeq" id="WP_133756320.1">
    <property type="nucleotide sequence ID" value="NZ_SOBW01000007.1"/>
</dbReference>
<dbReference type="Proteomes" id="UP000294689">
    <property type="component" value="Unassembled WGS sequence"/>
</dbReference>
<evidence type="ECO:0000256" key="6">
    <source>
        <dbReference type="ARBA" id="ARBA00022556"/>
    </source>
</evidence>
<dbReference type="HAMAP" id="MF_00409">
    <property type="entry name" value="LpxK"/>
    <property type="match status" value="1"/>
</dbReference>
<comment type="pathway">
    <text evidence="2 13">Glycolipid biosynthesis; lipid IV(A) biosynthesis; lipid IV(A) from (3R)-3-hydroxytetradecanoyl-[acyl-carrier-protein] and UDP-N-acetyl-alpha-D-glucosamine: step 6/6.</text>
</comment>
<comment type="caution">
    <text evidence="14">The sequence shown here is derived from an EMBL/GenBank/DDBJ whole genome shotgun (WGS) entry which is preliminary data.</text>
</comment>
<evidence type="ECO:0000256" key="7">
    <source>
        <dbReference type="ARBA" id="ARBA00022679"/>
    </source>
</evidence>
<evidence type="ECO:0000313" key="15">
    <source>
        <dbReference type="Proteomes" id="UP000294689"/>
    </source>
</evidence>
<feature type="binding site" evidence="13">
    <location>
        <begin position="47"/>
        <end position="54"/>
    </location>
    <ligand>
        <name>ATP</name>
        <dbReference type="ChEBI" id="CHEBI:30616"/>
    </ligand>
</feature>
<keyword evidence="7 13" id="KW-0808">Transferase</keyword>
<sequence>MKLIRYLLFPVVPIYYMVTWLRNQLYENGIKKSTAYDFPVICVGNLSVGGTGKTPMIEYLIQLLRADYQLATLSRGYKRQTQGFIIADQSATANTIGDEPFQFYQKFEDIIVSVDADRVHGIGKLMNLKTPPDVILLDDAYQHRKVRAGLNILLTSYDDLYVDDILLPTGNLREPRQGAKRADIIVVTKAPQALSIDKKQAIINRINPLARQAVFFGGIGYSDVVKNAEATISLDNLKHKPFTLVTGIANPKPLVAHLRAQGLNFVHLKYKDHHEFQANEIETLKRKGLIVTTEKDMVRLQSHFKPSEDLYYLPIEMVIDRHAEFDNLIQQFLKWTQKNLG</sequence>
<gene>
    <name evidence="13" type="primary">lpxK</name>
    <name evidence="14" type="ORF">BXY82_0208</name>
</gene>
<dbReference type="PANTHER" id="PTHR42724:SF1">
    <property type="entry name" value="TETRAACYLDISACCHARIDE 4'-KINASE, MITOCHONDRIAL-RELATED"/>
    <property type="match status" value="1"/>
</dbReference>
<keyword evidence="6 13" id="KW-0441">Lipid A biosynthesis</keyword>
<dbReference type="SUPFAM" id="SSF52540">
    <property type="entry name" value="P-loop containing nucleoside triphosphate hydrolases"/>
    <property type="match status" value="1"/>
</dbReference>
<proteinExistence type="inferred from homology"/>
<dbReference type="InterPro" id="IPR027417">
    <property type="entry name" value="P-loop_NTPase"/>
</dbReference>
<evidence type="ECO:0000256" key="11">
    <source>
        <dbReference type="ARBA" id="ARBA00023098"/>
    </source>
</evidence>
<keyword evidence="5 13" id="KW-0444">Lipid biosynthesis</keyword>
<evidence type="ECO:0000256" key="5">
    <source>
        <dbReference type="ARBA" id="ARBA00022516"/>
    </source>
</evidence>
<dbReference type="InterPro" id="IPR003758">
    <property type="entry name" value="LpxK"/>
</dbReference>
<keyword evidence="15" id="KW-1185">Reference proteome</keyword>
<evidence type="ECO:0000256" key="13">
    <source>
        <dbReference type="HAMAP-Rule" id="MF_00409"/>
    </source>
</evidence>
<comment type="catalytic activity">
    <reaction evidence="13">
        <text>a lipid A disaccharide + ATP = a lipid IVA + ADP + H(+)</text>
        <dbReference type="Rhea" id="RHEA:67840"/>
        <dbReference type="ChEBI" id="CHEBI:15378"/>
        <dbReference type="ChEBI" id="CHEBI:30616"/>
        <dbReference type="ChEBI" id="CHEBI:176343"/>
        <dbReference type="ChEBI" id="CHEBI:176425"/>
        <dbReference type="ChEBI" id="CHEBI:456216"/>
        <dbReference type="EC" id="2.7.1.130"/>
    </reaction>
</comment>
<protein>
    <recommendedName>
        <fullName evidence="4 13">Tetraacyldisaccharide 4'-kinase</fullName>
        <ecNumber evidence="3 13">2.7.1.130</ecNumber>
    </recommendedName>
    <alternativeName>
        <fullName evidence="12 13">Lipid A 4'-kinase</fullName>
    </alternativeName>
</protein>
<evidence type="ECO:0000256" key="12">
    <source>
        <dbReference type="ARBA" id="ARBA00029757"/>
    </source>
</evidence>
<dbReference type="GO" id="GO:0009245">
    <property type="term" value="P:lipid A biosynthetic process"/>
    <property type="evidence" value="ECO:0007669"/>
    <property type="project" value="UniProtKB-UniRule"/>
</dbReference>
<dbReference type="AlphaFoldDB" id="A0A4R7Q7H4"/>
<evidence type="ECO:0000256" key="8">
    <source>
        <dbReference type="ARBA" id="ARBA00022741"/>
    </source>
</evidence>
<organism evidence="14 15">
    <name type="scientific">Gelidibacter sediminis</name>
    <dbReference type="NCBI Taxonomy" id="1608710"/>
    <lineage>
        <taxon>Bacteria</taxon>
        <taxon>Pseudomonadati</taxon>
        <taxon>Bacteroidota</taxon>
        <taxon>Flavobacteriia</taxon>
        <taxon>Flavobacteriales</taxon>
        <taxon>Flavobacteriaceae</taxon>
        <taxon>Gelidibacter</taxon>
    </lineage>
</organism>
<accession>A0A4R7Q7H4</accession>
<evidence type="ECO:0000256" key="4">
    <source>
        <dbReference type="ARBA" id="ARBA00016436"/>
    </source>
</evidence>
<evidence type="ECO:0000313" key="14">
    <source>
        <dbReference type="EMBL" id="TDU42809.1"/>
    </source>
</evidence>
<keyword evidence="9 13" id="KW-0418">Kinase</keyword>
<dbReference type="EMBL" id="SOBW01000007">
    <property type="protein sequence ID" value="TDU42809.1"/>
    <property type="molecule type" value="Genomic_DNA"/>
</dbReference>
<keyword evidence="8 13" id="KW-0547">Nucleotide-binding</keyword>
<reference evidence="14 15" key="1">
    <citation type="submission" date="2019-03" db="EMBL/GenBank/DDBJ databases">
        <title>Genomic Encyclopedia of Archaeal and Bacterial Type Strains, Phase II (KMG-II): from individual species to whole genera.</title>
        <authorList>
            <person name="Goeker M."/>
        </authorList>
    </citation>
    <scope>NUCLEOTIDE SEQUENCE [LARGE SCALE GENOMIC DNA]</scope>
    <source>
        <strain evidence="14 15">DSM 28135</strain>
    </source>
</reference>
<comment type="similarity">
    <text evidence="13">Belongs to the LpxK family.</text>
</comment>
<evidence type="ECO:0000256" key="10">
    <source>
        <dbReference type="ARBA" id="ARBA00022840"/>
    </source>
</evidence>
<comment type="function">
    <text evidence="1 13">Transfers the gamma-phosphate of ATP to the 4'-position of a tetraacyldisaccharide 1-phosphate intermediate (termed DS-1-P) to form tetraacyldisaccharide 1,4'-bis-phosphate (lipid IVA).</text>
</comment>
<dbReference type="GO" id="GO:0009029">
    <property type="term" value="F:lipid-A 4'-kinase activity"/>
    <property type="evidence" value="ECO:0007669"/>
    <property type="project" value="UniProtKB-UniRule"/>
</dbReference>
<evidence type="ECO:0000256" key="9">
    <source>
        <dbReference type="ARBA" id="ARBA00022777"/>
    </source>
</evidence>
<dbReference type="NCBIfam" id="TIGR00682">
    <property type="entry name" value="lpxK"/>
    <property type="match status" value="1"/>
</dbReference>